<dbReference type="SUPFAM" id="SSF53036">
    <property type="entry name" value="Eukaryotic RPB5 N-terminal domain"/>
    <property type="match status" value="1"/>
</dbReference>
<dbReference type="Gene3D" id="3.90.940.20">
    <property type="entry name" value="RPB5-like RNA polymerase subunit"/>
    <property type="match status" value="1"/>
</dbReference>
<dbReference type="FunFam" id="3.90.940.20:FF:000001">
    <property type="entry name" value="DNA-directed RNA polymerases I, II, and III subunit RPABC1"/>
    <property type="match status" value="1"/>
</dbReference>
<dbReference type="AlphaFoldDB" id="L1JCW1"/>
<evidence type="ECO:0000259" key="5">
    <source>
        <dbReference type="Pfam" id="PF01191"/>
    </source>
</evidence>
<evidence type="ECO:0000256" key="4">
    <source>
        <dbReference type="ARBA" id="ARBA00025765"/>
    </source>
</evidence>
<evidence type="ECO:0000313" key="8">
    <source>
        <dbReference type="EnsemblProtists" id="EKX46336"/>
    </source>
</evidence>
<dbReference type="GO" id="GO:0003677">
    <property type="term" value="F:DNA binding"/>
    <property type="evidence" value="ECO:0007669"/>
    <property type="project" value="InterPro"/>
</dbReference>
<dbReference type="Proteomes" id="UP000011087">
    <property type="component" value="Unassembled WGS sequence"/>
</dbReference>
<comment type="subcellular location">
    <subcellularLocation>
        <location evidence="1">Nucleus</location>
    </subcellularLocation>
</comment>
<dbReference type="HAMAP" id="MF_00025">
    <property type="entry name" value="RNApol_Rpo5_RPB5"/>
    <property type="match status" value="1"/>
</dbReference>
<dbReference type="STRING" id="905079.L1JCW1"/>
<evidence type="ECO:0000259" key="6">
    <source>
        <dbReference type="Pfam" id="PF03871"/>
    </source>
</evidence>
<reference evidence="8" key="3">
    <citation type="submission" date="2016-03" db="UniProtKB">
        <authorList>
            <consortium name="EnsemblProtists"/>
        </authorList>
    </citation>
    <scope>IDENTIFICATION</scope>
</reference>
<dbReference type="InterPro" id="IPR036710">
    <property type="entry name" value="RNA_pol_Rpb5_N_sf"/>
</dbReference>
<dbReference type="eggNOG" id="KOG3218">
    <property type="taxonomic scope" value="Eukaryota"/>
</dbReference>
<dbReference type="InterPro" id="IPR014381">
    <property type="entry name" value="Arch_Rpo5/euc_Rpb5"/>
</dbReference>
<accession>L1JCW1</accession>
<dbReference type="SUPFAM" id="SSF55287">
    <property type="entry name" value="RPB5-like RNA polymerase subunit"/>
    <property type="match status" value="1"/>
</dbReference>
<evidence type="ECO:0000256" key="1">
    <source>
        <dbReference type="ARBA" id="ARBA00004123"/>
    </source>
</evidence>
<dbReference type="InterPro" id="IPR005571">
    <property type="entry name" value="RNA_pol_Rpb5_N"/>
</dbReference>
<dbReference type="Gene3D" id="3.40.1340.10">
    <property type="entry name" value="RNA polymerase, Rpb5, N-terminal domain"/>
    <property type="match status" value="1"/>
</dbReference>
<dbReference type="EnsemblProtists" id="EKX46336">
    <property type="protein sequence ID" value="EKX46336"/>
    <property type="gene ID" value="GUITHDRAFT_163048"/>
</dbReference>
<gene>
    <name evidence="7" type="ORF">GUITHDRAFT_163048</name>
</gene>
<dbReference type="GO" id="GO:0005736">
    <property type="term" value="C:RNA polymerase I complex"/>
    <property type="evidence" value="ECO:0007669"/>
    <property type="project" value="TreeGrafter"/>
</dbReference>
<protein>
    <submittedName>
        <fullName evidence="7 8">Uncharacterized protein</fullName>
    </submittedName>
</protein>
<reference evidence="9" key="2">
    <citation type="submission" date="2012-11" db="EMBL/GenBank/DDBJ databases">
        <authorList>
            <person name="Kuo A."/>
            <person name="Curtis B.A."/>
            <person name="Tanifuji G."/>
            <person name="Burki F."/>
            <person name="Gruber A."/>
            <person name="Irimia M."/>
            <person name="Maruyama S."/>
            <person name="Arias M.C."/>
            <person name="Ball S.G."/>
            <person name="Gile G.H."/>
            <person name="Hirakawa Y."/>
            <person name="Hopkins J.F."/>
            <person name="Rensing S.A."/>
            <person name="Schmutz J."/>
            <person name="Symeonidi A."/>
            <person name="Elias M."/>
            <person name="Eveleigh R.J."/>
            <person name="Herman E.K."/>
            <person name="Klute M.J."/>
            <person name="Nakayama T."/>
            <person name="Obornik M."/>
            <person name="Reyes-Prieto A."/>
            <person name="Armbrust E.V."/>
            <person name="Aves S.J."/>
            <person name="Beiko R.G."/>
            <person name="Coutinho P."/>
            <person name="Dacks J.B."/>
            <person name="Durnford D.G."/>
            <person name="Fast N.M."/>
            <person name="Green B.R."/>
            <person name="Grisdale C."/>
            <person name="Hempe F."/>
            <person name="Henrissat B."/>
            <person name="Hoppner M.P."/>
            <person name="Ishida K.-I."/>
            <person name="Kim E."/>
            <person name="Koreny L."/>
            <person name="Kroth P.G."/>
            <person name="Liu Y."/>
            <person name="Malik S.-B."/>
            <person name="Maier U.G."/>
            <person name="McRose D."/>
            <person name="Mock T."/>
            <person name="Neilson J.A."/>
            <person name="Onodera N.T."/>
            <person name="Poole A.M."/>
            <person name="Pritham E.J."/>
            <person name="Richards T.A."/>
            <person name="Rocap G."/>
            <person name="Roy S.W."/>
            <person name="Sarai C."/>
            <person name="Schaack S."/>
            <person name="Shirato S."/>
            <person name="Slamovits C.H."/>
            <person name="Spencer D.F."/>
            <person name="Suzuki S."/>
            <person name="Worden A.Z."/>
            <person name="Zauner S."/>
            <person name="Barry K."/>
            <person name="Bell C."/>
            <person name="Bharti A.K."/>
            <person name="Crow J.A."/>
            <person name="Grimwood J."/>
            <person name="Kramer R."/>
            <person name="Lindquist E."/>
            <person name="Lucas S."/>
            <person name="Salamov A."/>
            <person name="McFadden G.I."/>
            <person name="Lane C.E."/>
            <person name="Keeling P.J."/>
            <person name="Gray M.W."/>
            <person name="Grigoriev I.V."/>
            <person name="Archibald J.M."/>
        </authorList>
    </citation>
    <scope>NUCLEOTIDE SEQUENCE</scope>
    <source>
        <strain evidence="9">CCMP2712</strain>
    </source>
</reference>
<dbReference type="NCBIfam" id="NF007129">
    <property type="entry name" value="PRK09570.1"/>
    <property type="match status" value="1"/>
</dbReference>
<dbReference type="OMA" id="VRDRGYF"/>
<dbReference type="GO" id="GO:0006366">
    <property type="term" value="P:transcription by RNA polymerase II"/>
    <property type="evidence" value="ECO:0007669"/>
    <property type="project" value="TreeGrafter"/>
</dbReference>
<keyword evidence="2" id="KW-0804">Transcription</keyword>
<dbReference type="GO" id="GO:0006362">
    <property type="term" value="P:transcription elongation by RNA polymerase I"/>
    <property type="evidence" value="ECO:0007669"/>
    <property type="project" value="TreeGrafter"/>
</dbReference>
<dbReference type="GO" id="GO:0005666">
    <property type="term" value="C:RNA polymerase III complex"/>
    <property type="evidence" value="ECO:0007669"/>
    <property type="project" value="TreeGrafter"/>
</dbReference>
<feature type="domain" description="RNA polymerase Rpb5 N-terminal" evidence="6">
    <location>
        <begin position="11"/>
        <end position="82"/>
    </location>
</feature>
<dbReference type="KEGG" id="gtt:GUITHDRAFT_163048"/>
<evidence type="ECO:0000313" key="9">
    <source>
        <dbReference type="Proteomes" id="UP000011087"/>
    </source>
</evidence>
<evidence type="ECO:0000256" key="3">
    <source>
        <dbReference type="ARBA" id="ARBA00023242"/>
    </source>
</evidence>
<keyword evidence="9" id="KW-1185">Reference proteome</keyword>
<reference evidence="7 9" key="1">
    <citation type="journal article" date="2012" name="Nature">
        <title>Algal genomes reveal evolutionary mosaicism and the fate of nucleomorphs.</title>
        <authorList>
            <consortium name="DOE Joint Genome Institute"/>
            <person name="Curtis B.A."/>
            <person name="Tanifuji G."/>
            <person name="Burki F."/>
            <person name="Gruber A."/>
            <person name="Irimia M."/>
            <person name="Maruyama S."/>
            <person name="Arias M.C."/>
            <person name="Ball S.G."/>
            <person name="Gile G.H."/>
            <person name="Hirakawa Y."/>
            <person name="Hopkins J.F."/>
            <person name="Kuo A."/>
            <person name="Rensing S.A."/>
            <person name="Schmutz J."/>
            <person name="Symeonidi A."/>
            <person name="Elias M."/>
            <person name="Eveleigh R.J."/>
            <person name="Herman E.K."/>
            <person name="Klute M.J."/>
            <person name="Nakayama T."/>
            <person name="Obornik M."/>
            <person name="Reyes-Prieto A."/>
            <person name="Armbrust E.V."/>
            <person name="Aves S.J."/>
            <person name="Beiko R.G."/>
            <person name="Coutinho P."/>
            <person name="Dacks J.B."/>
            <person name="Durnford D.G."/>
            <person name="Fast N.M."/>
            <person name="Green B.R."/>
            <person name="Grisdale C.J."/>
            <person name="Hempel F."/>
            <person name="Henrissat B."/>
            <person name="Hoppner M.P."/>
            <person name="Ishida K."/>
            <person name="Kim E."/>
            <person name="Koreny L."/>
            <person name="Kroth P.G."/>
            <person name="Liu Y."/>
            <person name="Malik S.B."/>
            <person name="Maier U.G."/>
            <person name="McRose D."/>
            <person name="Mock T."/>
            <person name="Neilson J.A."/>
            <person name="Onodera N.T."/>
            <person name="Poole A.M."/>
            <person name="Pritham E.J."/>
            <person name="Richards T.A."/>
            <person name="Rocap G."/>
            <person name="Roy S.W."/>
            <person name="Sarai C."/>
            <person name="Schaack S."/>
            <person name="Shirato S."/>
            <person name="Slamovits C.H."/>
            <person name="Spencer D.F."/>
            <person name="Suzuki S."/>
            <person name="Worden A.Z."/>
            <person name="Zauner S."/>
            <person name="Barry K."/>
            <person name="Bell C."/>
            <person name="Bharti A.K."/>
            <person name="Crow J.A."/>
            <person name="Grimwood J."/>
            <person name="Kramer R."/>
            <person name="Lindquist E."/>
            <person name="Lucas S."/>
            <person name="Salamov A."/>
            <person name="McFadden G.I."/>
            <person name="Lane C.E."/>
            <person name="Keeling P.J."/>
            <person name="Gray M.W."/>
            <person name="Grigoriev I.V."/>
            <person name="Archibald J.M."/>
        </authorList>
    </citation>
    <scope>NUCLEOTIDE SEQUENCE</scope>
    <source>
        <strain evidence="7 9">CCMP2712</strain>
    </source>
</reference>
<dbReference type="Pfam" id="PF01191">
    <property type="entry name" value="RNA_pol_Rpb5_C"/>
    <property type="match status" value="1"/>
</dbReference>
<dbReference type="PIRSF" id="PIRSF000747">
    <property type="entry name" value="RPB5"/>
    <property type="match status" value="1"/>
</dbReference>
<sequence length="231" mass="26963">MSNDGPIIEYCSRIFQIRKTCWSMLEDRGFKVTNENKSETIVQFKETCTDRGHILDPGLLTMRSHRVENEKQRIMVLFCGRKDKFVTDDAKYVFSCIDDEWKNTQAESLTAVVIIHKNLTSYAKRFLVTEHQKRYHGGGEGPRMKIELNIFFEVELVVNITEHEMVPKHRIMSGVEKKKLLQRYKVNDDQLPRILISDPVAKYLGLRRGNVVEITRDSDTAGRYVTYRICL</sequence>
<evidence type="ECO:0000256" key="2">
    <source>
        <dbReference type="ARBA" id="ARBA00023163"/>
    </source>
</evidence>
<dbReference type="GO" id="GO:0005665">
    <property type="term" value="C:RNA polymerase II, core complex"/>
    <property type="evidence" value="ECO:0007669"/>
    <property type="project" value="TreeGrafter"/>
</dbReference>
<dbReference type="GeneID" id="17302938"/>
<proteinExistence type="inferred from homology"/>
<dbReference type="HOGENOM" id="CLU_058320_0_0_1"/>
<organism evidence="7">
    <name type="scientific">Guillardia theta (strain CCMP2712)</name>
    <name type="common">Cryptophyte</name>
    <dbReference type="NCBI Taxonomy" id="905079"/>
    <lineage>
        <taxon>Eukaryota</taxon>
        <taxon>Cryptophyceae</taxon>
        <taxon>Pyrenomonadales</taxon>
        <taxon>Geminigeraceae</taxon>
        <taxon>Guillardia</taxon>
    </lineage>
</organism>
<evidence type="ECO:0000313" key="7">
    <source>
        <dbReference type="EMBL" id="EKX46336.1"/>
    </source>
</evidence>
<feature type="domain" description="RNA polymerase subunit H/Rpb5 C-terminal" evidence="5">
    <location>
        <begin position="158"/>
        <end position="230"/>
    </location>
</feature>
<dbReference type="GO" id="GO:0003899">
    <property type="term" value="F:DNA-directed RNA polymerase activity"/>
    <property type="evidence" value="ECO:0007669"/>
    <property type="project" value="InterPro"/>
</dbReference>
<name>L1JCW1_GUITC</name>
<comment type="similarity">
    <text evidence="4">Belongs to the archaeal Rpo5/eukaryotic RPB5 RNA polymerase subunit family.</text>
</comment>
<dbReference type="InterPro" id="IPR000783">
    <property type="entry name" value="RNA_pol_subH/Rpb5_C"/>
</dbReference>
<dbReference type="RefSeq" id="XP_005833316.1">
    <property type="nucleotide sequence ID" value="XM_005833259.1"/>
</dbReference>
<dbReference type="EMBL" id="JH992995">
    <property type="protein sequence ID" value="EKX46336.1"/>
    <property type="molecule type" value="Genomic_DNA"/>
</dbReference>
<dbReference type="PANTHER" id="PTHR10535:SF0">
    <property type="entry name" value="DNA-DIRECTED RNA POLYMERASES I, II, AND III SUBUNIT RPABC1"/>
    <property type="match status" value="1"/>
</dbReference>
<dbReference type="OrthoDB" id="248779at2759"/>
<dbReference type="PaxDb" id="55529-EKX46336"/>
<keyword evidence="3" id="KW-0539">Nucleus</keyword>
<dbReference type="PANTHER" id="PTHR10535">
    <property type="entry name" value="DNA-DIRECTED RNA POLYMERASES I, II, AND III SUBUNIT RPABC1"/>
    <property type="match status" value="1"/>
</dbReference>
<dbReference type="InterPro" id="IPR035913">
    <property type="entry name" value="RPB5-like_sf"/>
</dbReference>
<dbReference type="GO" id="GO:0042797">
    <property type="term" value="P:tRNA transcription by RNA polymerase III"/>
    <property type="evidence" value="ECO:0007669"/>
    <property type="project" value="TreeGrafter"/>
</dbReference>
<dbReference type="Pfam" id="PF03871">
    <property type="entry name" value="RNA_pol_Rpb5_N"/>
    <property type="match status" value="1"/>
</dbReference>